<keyword evidence="5" id="KW-0808">Transferase</keyword>
<gene>
    <name evidence="6" type="ORF">CK820_G0054429</name>
</gene>
<keyword evidence="5" id="KW-0378">Hydrolase</keyword>
<dbReference type="EC" id="3.4.19.13" evidence="5"/>
<dbReference type="Gene3D" id="1.10.246.130">
    <property type="match status" value="1"/>
</dbReference>
<proteinExistence type="inferred from homology"/>
<dbReference type="InterPro" id="IPR043137">
    <property type="entry name" value="GGT_ssub_C"/>
</dbReference>
<dbReference type="InterPro" id="IPR000101">
    <property type="entry name" value="GGT_peptidase"/>
</dbReference>
<feature type="binding site" evidence="4">
    <location>
        <position position="473"/>
    </location>
    <ligand>
        <name>L-glutamate</name>
        <dbReference type="ChEBI" id="CHEBI:29985"/>
    </ligand>
</feature>
<organism evidence="6 7">
    <name type="scientific">Pan troglodytes</name>
    <name type="common">Chimpanzee</name>
    <dbReference type="NCBI Taxonomy" id="9598"/>
    <lineage>
        <taxon>Eukaryota</taxon>
        <taxon>Metazoa</taxon>
        <taxon>Chordata</taxon>
        <taxon>Craniata</taxon>
        <taxon>Vertebrata</taxon>
        <taxon>Euteleostomi</taxon>
        <taxon>Mammalia</taxon>
        <taxon>Eutheria</taxon>
        <taxon>Euarchontoglires</taxon>
        <taxon>Primates</taxon>
        <taxon>Haplorrhini</taxon>
        <taxon>Catarrhini</taxon>
        <taxon>Hominidae</taxon>
        <taxon>Pan</taxon>
    </lineage>
</organism>
<accession>A0A2J8IPH6</accession>
<dbReference type="FunFam" id="1.10.246.130:FF:000002">
    <property type="entry name" value="glutathione hydrolase 1 proenzyme"/>
    <property type="match status" value="1"/>
</dbReference>
<dbReference type="Proteomes" id="UP000236370">
    <property type="component" value="Unassembled WGS sequence"/>
</dbReference>
<dbReference type="FunFam" id="3.60.20.40:FF:000007">
    <property type="entry name" value="Glutathione hydrolase 1 proenzyme"/>
    <property type="match status" value="1"/>
</dbReference>
<feature type="active site" description="Nucleophile" evidence="3">
    <location>
        <position position="381"/>
    </location>
</feature>
<dbReference type="EMBL" id="NBAG03000662">
    <property type="protein sequence ID" value="PNI12427.1"/>
    <property type="molecule type" value="Genomic_DNA"/>
</dbReference>
<evidence type="ECO:0000256" key="5">
    <source>
        <dbReference type="RuleBase" id="RU368068"/>
    </source>
</evidence>
<comment type="function">
    <text evidence="5">Cleaves the gamma-glutamyl peptide bond of glutathione and glutathione conjugates.</text>
</comment>
<comment type="pathway">
    <text evidence="5">Sulfur metabolism; glutathione metabolism.</text>
</comment>
<comment type="caution">
    <text evidence="6">The sequence shown here is derived from an EMBL/GenBank/DDBJ whole genome shotgun (WGS) entry which is preliminary data.</text>
</comment>
<feature type="binding site" evidence="4">
    <location>
        <begin position="450"/>
        <end position="451"/>
    </location>
    <ligand>
        <name>L-glutamate</name>
        <dbReference type="ChEBI" id="CHEBI:29985"/>
    </ligand>
</feature>
<dbReference type="NCBIfam" id="TIGR00066">
    <property type="entry name" value="g_glut_trans"/>
    <property type="match status" value="1"/>
</dbReference>
<dbReference type="InterPro" id="IPR029055">
    <property type="entry name" value="Ntn_hydrolases_N"/>
</dbReference>
<comment type="subcellular location">
    <subcellularLocation>
        <location evidence="5">Membrane</location>
        <topology evidence="5">Single-pass type II membrane protein</topology>
    </subcellularLocation>
</comment>
<dbReference type="InterPro" id="IPR055262">
    <property type="entry name" value="GGT_CS"/>
</dbReference>
<dbReference type="PANTHER" id="PTHR11686">
    <property type="entry name" value="GAMMA GLUTAMYL TRANSPEPTIDASE"/>
    <property type="match status" value="1"/>
</dbReference>
<dbReference type="GO" id="GO:0103068">
    <property type="term" value="F:leukotriene C4 gamma-glutamyl transferase activity"/>
    <property type="evidence" value="ECO:0007669"/>
    <property type="project" value="UniProtKB-EC"/>
</dbReference>
<dbReference type="PROSITE" id="PS00462">
    <property type="entry name" value="G_GLU_TRANSPEPTIDASE"/>
    <property type="match status" value="1"/>
</dbReference>
<dbReference type="Gene3D" id="3.60.20.40">
    <property type="match status" value="1"/>
</dbReference>
<dbReference type="InterPro" id="IPR043138">
    <property type="entry name" value="GGT_lsub"/>
</dbReference>
<dbReference type="Pfam" id="PF01019">
    <property type="entry name" value="G_glu_transpept"/>
    <property type="match status" value="1"/>
</dbReference>
<dbReference type="PANTHER" id="PTHR11686:SF56">
    <property type="entry name" value="GLUTATHIONE HYDROLASE 1 PROENZYME-RELATED"/>
    <property type="match status" value="1"/>
</dbReference>
<dbReference type="GO" id="GO:0036374">
    <property type="term" value="F:glutathione hydrolase activity"/>
    <property type="evidence" value="ECO:0007669"/>
    <property type="project" value="UniProtKB-UniRule"/>
</dbReference>
<dbReference type="SUPFAM" id="SSF56235">
    <property type="entry name" value="N-terminal nucleophile aminohydrolases (Ntn hydrolases)"/>
    <property type="match status" value="1"/>
</dbReference>
<dbReference type="PRINTS" id="PR01210">
    <property type="entry name" value="GGTRANSPTASE"/>
</dbReference>
<name>A0A2J8IPH6_PANTR</name>
<protein>
    <recommendedName>
        <fullName evidence="5">Glutathione hydrolase</fullName>
        <ecNumber evidence="5">2.3.2.2</ecNumber>
        <ecNumber evidence="5">3.4.19.13</ecNumber>
    </recommendedName>
    <alternativeName>
        <fullName evidence="5">Gamma-glutamyltransferase</fullName>
    </alternativeName>
    <alternativeName>
        <fullName evidence="5">Gamma-glutamyltranspeptidase</fullName>
    </alternativeName>
</protein>
<feature type="binding site" evidence="4">
    <location>
        <position position="107"/>
    </location>
    <ligand>
        <name>L-glutamate</name>
        <dbReference type="ChEBI" id="CHEBI:29985"/>
    </ligand>
</feature>
<dbReference type="GO" id="GO:0016020">
    <property type="term" value="C:membrane"/>
    <property type="evidence" value="ECO:0007669"/>
    <property type="project" value="UniProtKB-SubCell"/>
</dbReference>
<sequence>MKKKLVVLGLLAVVLVLVIVGLCLWLPSASKEPDNHVYTRAAVGADAKQCSEIGRDALRDGGSAVDAAIAALLCVGLMNAHSMGIGGGLFLTIYNSTTRKAEVINAREVAPRLAFASMFNSSEQSQKGGLSVAVPGEIRGYELAHQWHGQLPWARLFQPSIQLARQGFPVGKGLAAALENKRTVIEQQPVLWHVFCRDRKVLREGERLTLPRLADTYEMLAIEGAQAFYNGSLMAQIVKDIQAAGGIVTAEDLNNYRAELIEHPLNISLGDAVLYMPSAPLSGPVLALILNILKGYNFSQESVETPKQKGLTYHHIVEAFRFAYAKRTLLGDPKFVDVTGVVRNMTSEFFAAQLQAQISDHTTHPISYYKPEFYTPDDGGTAHLSVVAEDGSAVSATSTINLYFGSKVCSPVSGILFNNEWTTSALPASNEFGVPPSPANFIQPGKQPLSSMCPTIMVGQDGQVRLVVGAAGGTQITTDTALAIIYNLWFGYDVKKAVEEPRLHNKLLPNVTTVERNIDQAVTAALETRHHHTQIASTFIAVVQAIVRMAGGWAAASDSRKGGEPAGY</sequence>
<keyword evidence="5" id="KW-0012">Acyltransferase</keyword>
<comment type="catalytic activity">
    <reaction evidence="5">
        <text>an S-substituted glutathione + H2O = an S-substituted L-cysteinylglycine + L-glutamate</text>
        <dbReference type="Rhea" id="RHEA:59468"/>
        <dbReference type="ChEBI" id="CHEBI:15377"/>
        <dbReference type="ChEBI" id="CHEBI:29985"/>
        <dbReference type="ChEBI" id="CHEBI:90779"/>
        <dbReference type="ChEBI" id="CHEBI:143103"/>
        <dbReference type="EC" id="3.4.19.13"/>
    </reaction>
</comment>
<comment type="catalytic activity">
    <reaction evidence="5">
        <text>glutathione + H2O = L-cysteinylglycine + L-glutamate</text>
        <dbReference type="Rhea" id="RHEA:28807"/>
        <dbReference type="ChEBI" id="CHEBI:15377"/>
        <dbReference type="ChEBI" id="CHEBI:29985"/>
        <dbReference type="ChEBI" id="CHEBI:57925"/>
        <dbReference type="ChEBI" id="CHEBI:61694"/>
        <dbReference type="EC" id="3.4.19.13"/>
    </reaction>
</comment>
<dbReference type="UniPathway" id="UPA00204"/>
<comment type="catalytic activity">
    <reaction evidence="5">
        <text>an N-terminal (5-L-glutamyl)-[peptide] + an alpha-amino acid = 5-L-glutamyl amino acid + an N-terminal L-alpha-aminoacyl-[peptide]</text>
        <dbReference type="Rhea" id="RHEA:23904"/>
        <dbReference type="Rhea" id="RHEA-COMP:9780"/>
        <dbReference type="Rhea" id="RHEA-COMP:9795"/>
        <dbReference type="ChEBI" id="CHEBI:77644"/>
        <dbReference type="ChEBI" id="CHEBI:78597"/>
        <dbReference type="ChEBI" id="CHEBI:78599"/>
        <dbReference type="ChEBI" id="CHEBI:78608"/>
        <dbReference type="EC" id="2.3.2.2"/>
    </reaction>
</comment>
<dbReference type="GO" id="GO:0006751">
    <property type="term" value="P:glutathione catabolic process"/>
    <property type="evidence" value="ECO:0007669"/>
    <property type="project" value="UniProtKB-UniRule"/>
</dbReference>
<evidence type="ECO:0000256" key="3">
    <source>
        <dbReference type="PIRSR" id="PIRSR600101-1"/>
    </source>
</evidence>
<dbReference type="EC" id="2.3.2.2" evidence="5"/>
<keyword evidence="2" id="KW-0325">Glycoprotein</keyword>
<comment type="similarity">
    <text evidence="1">Belongs to the gamma-glutamyltransferase family.</text>
</comment>
<reference evidence="6 7" key="1">
    <citation type="submission" date="2017-12" db="EMBL/GenBank/DDBJ databases">
        <title>High-resolution comparative analysis of great ape genomes.</title>
        <authorList>
            <person name="Pollen A."/>
            <person name="Hastie A."/>
            <person name="Hormozdiari F."/>
            <person name="Dougherty M."/>
            <person name="Liu R."/>
            <person name="Chaisson M."/>
            <person name="Hoppe E."/>
            <person name="Hill C."/>
            <person name="Pang A."/>
            <person name="Hillier L."/>
            <person name="Baker C."/>
            <person name="Armstrong J."/>
            <person name="Shendure J."/>
            <person name="Paten B."/>
            <person name="Wilson R."/>
            <person name="Chao H."/>
            <person name="Schneider V."/>
            <person name="Ventura M."/>
            <person name="Kronenberg Z."/>
            <person name="Murali S."/>
            <person name="Gordon D."/>
            <person name="Cantsilieris S."/>
            <person name="Munson K."/>
            <person name="Nelson B."/>
            <person name="Raja A."/>
            <person name="Underwood J."/>
            <person name="Diekhans M."/>
            <person name="Fiddes I."/>
            <person name="Haussler D."/>
            <person name="Eichler E."/>
        </authorList>
    </citation>
    <scope>NUCLEOTIDE SEQUENCE [LARGE SCALE GENOMIC DNA]</scope>
    <source>
        <strain evidence="6">Yerkes chimp pedigree #C0471</strain>
    </source>
</reference>
<evidence type="ECO:0000256" key="4">
    <source>
        <dbReference type="PIRSR" id="PIRSR600101-2"/>
    </source>
</evidence>
<evidence type="ECO:0000313" key="7">
    <source>
        <dbReference type="Proteomes" id="UP000236370"/>
    </source>
</evidence>
<feature type="binding site" evidence="4">
    <location>
        <begin position="399"/>
        <end position="401"/>
    </location>
    <ligand>
        <name>L-glutamate</name>
        <dbReference type="ChEBI" id="CHEBI:29985"/>
    </ligand>
</feature>
<dbReference type="AlphaFoldDB" id="A0A2J8IPH6"/>
<evidence type="ECO:0000313" key="6">
    <source>
        <dbReference type="EMBL" id="PNI12427.1"/>
    </source>
</evidence>
<evidence type="ECO:0000256" key="1">
    <source>
        <dbReference type="ARBA" id="ARBA00009381"/>
    </source>
</evidence>
<evidence type="ECO:0000256" key="2">
    <source>
        <dbReference type="ARBA" id="ARBA00023180"/>
    </source>
</evidence>